<dbReference type="GO" id="GO:0016165">
    <property type="term" value="F:linoleate 13S-lipoxygenase activity"/>
    <property type="evidence" value="ECO:0007669"/>
    <property type="project" value="UniProtKB-ARBA"/>
</dbReference>
<evidence type="ECO:0000256" key="21">
    <source>
        <dbReference type="SAM" id="MobiDB-lite"/>
    </source>
</evidence>
<dbReference type="PROSITE" id="PS50095">
    <property type="entry name" value="PLAT"/>
    <property type="match status" value="1"/>
</dbReference>
<evidence type="ECO:0000313" key="25">
    <source>
        <dbReference type="Proteomes" id="UP001163823"/>
    </source>
</evidence>
<dbReference type="GO" id="GO:0031408">
    <property type="term" value="P:oxylipin biosynthetic process"/>
    <property type="evidence" value="ECO:0007669"/>
    <property type="project" value="UniProtKB-UniRule"/>
</dbReference>
<comment type="caution">
    <text evidence="24">The sequence shown here is derived from an EMBL/GenBank/DDBJ whole genome shotgun (WGS) entry which is preliminary data.</text>
</comment>
<comment type="cofactor">
    <cofactor evidence="1 19">
        <name>Fe cation</name>
        <dbReference type="ChEBI" id="CHEBI:24875"/>
    </cofactor>
</comment>
<keyword evidence="14 19" id="KW-0560">Oxidoreductase</keyword>
<evidence type="ECO:0000256" key="8">
    <source>
        <dbReference type="ARBA" id="ARBA00022640"/>
    </source>
</evidence>
<dbReference type="Gene3D" id="4.10.372.10">
    <property type="entry name" value="Lipoxygenase-1, Domain 3"/>
    <property type="match status" value="1"/>
</dbReference>
<dbReference type="Pfam" id="PF00305">
    <property type="entry name" value="Lipoxygenase"/>
    <property type="match status" value="1"/>
</dbReference>
<evidence type="ECO:0000313" key="24">
    <source>
        <dbReference type="EMBL" id="KAJ7961637.1"/>
    </source>
</evidence>
<keyword evidence="17 20" id="KW-0275">Fatty acid biosynthesis</keyword>
<dbReference type="Gene3D" id="3.10.450.60">
    <property type="match status" value="1"/>
</dbReference>
<keyword evidence="7" id="KW-0150">Chloroplast</keyword>
<feature type="region of interest" description="Disordered" evidence="21">
    <location>
        <begin position="277"/>
        <end position="305"/>
    </location>
</feature>
<dbReference type="InterPro" id="IPR036226">
    <property type="entry name" value="LipOase_C_sf"/>
</dbReference>
<dbReference type="SUPFAM" id="SSF49723">
    <property type="entry name" value="Lipase/lipooxygenase domain (PLAT/LH2 domain)"/>
    <property type="match status" value="1"/>
</dbReference>
<name>A0AAD7LPC8_QUISA</name>
<dbReference type="InterPro" id="IPR001024">
    <property type="entry name" value="PLAT/LH2_dom"/>
</dbReference>
<evidence type="ECO:0000256" key="19">
    <source>
        <dbReference type="RuleBase" id="RU003974"/>
    </source>
</evidence>
<keyword evidence="25" id="KW-1185">Reference proteome</keyword>
<dbReference type="InterPro" id="IPR027433">
    <property type="entry name" value="Lipoxygenase_dom_3"/>
</dbReference>
<evidence type="ECO:0000256" key="5">
    <source>
        <dbReference type="ARBA" id="ARBA00022490"/>
    </source>
</evidence>
<keyword evidence="15 19" id="KW-0408">Iron</keyword>
<dbReference type="Gene3D" id="2.60.60.20">
    <property type="entry name" value="PLAT/LH2 domain"/>
    <property type="match status" value="1"/>
</dbReference>
<comment type="similarity">
    <text evidence="4 19">Belongs to the lipoxygenase family.</text>
</comment>
<dbReference type="GO" id="GO:0009507">
    <property type="term" value="C:chloroplast"/>
    <property type="evidence" value="ECO:0007669"/>
    <property type="project" value="UniProtKB-SubCell"/>
</dbReference>
<dbReference type="GO" id="GO:0006633">
    <property type="term" value="P:fatty acid biosynthetic process"/>
    <property type="evidence" value="ECO:0007669"/>
    <property type="project" value="UniProtKB-KW"/>
</dbReference>
<evidence type="ECO:0000256" key="14">
    <source>
        <dbReference type="ARBA" id="ARBA00023002"/>
    </source>
</evidence>
<evidence type="ECO:0000256" key="4">
    <source>
        <dbReference type="ARBA" id="ARBA00009419"/>
    </source>
</evidence>
<dbReference type="SMART" id="SM00308">
    <property type="entry name" value="LH2"/>
    <property type="match status" value="1"/>
</dbReference>
<dbReference type="EC" id="1.13.11.-" evidence="20"/>
<dbReference type="PRINTS" id="PR00087">
    <property type="entry name" value="LIPOXYGENASE"/>
</dbReference>
<evidence type="ECO:0000256" key="10">
    <source>
        <dbReference type="ARBA" id="ARBA00022767"/>
    </source>
</evidence>
<dbReference type="PROSITE" id="PS51393">
    <property type="entry name" value="LIPOXYGENASE_3"/>
    <property type="match status" value="1"/>
</dbReference>
<dbReference type="InterPro" id="IPR020833">
    <property type="entry name" value="LipOase_Fe_BS"/>
</dbReference>
<dbReference type="Gene3D" id="4.10.375.10">
    <property type="entry name" value="Lipoxygenase-1, Domain 2"/>
    <property type="match status" value="1"/>
</dbReference>
<evidence type="ECO:0000259" key="23">
    <source>
        <dbReference type="PROSITE" id="PS51393"/>
    </source>
</evidence>
<feature type="compositionally biased region" description="Polar residues" evidence="21">
    <location>
        <begin position="292"/>
        <end position="301"/>
    </location>
</feature>
<keyword evidence="16" id="KW-0443">Lipid metabolism</keyword>
<feature type="domain" description="Lipoxygenase" evidence="23">
    <location>
        <begin position="209"/>
        <end position="905"/>
    </location>
</feature>
<evidence type="ECO:0000256" key="12">
    <source>
        <dbReference type="ARBA" id="ARBA00022946"/>
    </source>
</evidence>
<dbReference type="InterPro" id="IPR013819">
    <property type="entry name" value="LipOase_C"/>
</dbReference>
<comment type="subcellular location">
    <subcellularLocation>
        <location evidence="3">Cytoplasm</location>
    </subcellularLocation>
    <subcellularLocation>
        <location evidence="2">Plastid</location>
        <location evidence="2">Chloroplast</location>
    </subcellularLocation>
</comment>
<dbReference type="PROSITE" id="PS00711">
    <property type="entry name" value="LIPOXYGENASE_1"/>
    <property type="match status" value="1"/>
</dbReference>
<proteinExistence type="inferred from homology"/>
<keyword evidence="13 19" id="KW-0223">Dioxygenase</keyword>
<dbReference type="PROSITE" id="PS00081">
    <property type="entry name" value="LIPOXYGENASE_2"/>
    <property type="match status" value="1"/>
</dbReference>
<dbReference type="PRINTS" id="PR00468">
    <property type="entry name" value="PLTLPOXGNASE"/>
</dbReference>
<organism evidence="24 25">
    <name type="scientific">Quillaja saponaria</name>
    <name type="common">Soap bark tree</name>
    <dbReference type="NCBI Taxonomy" id="32244"/>
    <lineage>
        <taxon>Eukaryota</taxon>
        <taxon>Viridiplantae</taxon>
        <taxon>Streptophyta</taxon>
        <taxon>Embryophyta</taxon>
        <taxon>Tracheophyta</taxon>
        <taxon>Spermatophyta</taxon>
        <taxon>Magnoliopsida</taxon>
        <taxon>eudicotyledons</taxon>
        <taxon>Gunneridae</taxon>
        <taxon>Pentapetalae</taxon>
        <taxon>rosids</taxon>
        <taxon>fabids</taxon>
        <taxon>Fabales</taxon>
        <taxon>Quillajaceae</taxon>
        <taxon>Quillaja</taxon>
    </lineage>
</organism>
<keyword evidence="10 20" id="KW-0925">Oxylipin biosynthesis</keyword>
<evidence type="ECO:0000256" key="1">
    <source>
        <dbReference type="ARBA" id="ARBA00001962"/>
    </source>
</evidence>
<sequence length="905" mass="102513">MLAQFQLLQSNSTKTLFSFPKLFVHGNDPTLLRHSFQKKNKNARVATDNTRLCVKATASEKTASEVLTTSSNFKVTAIVTAQLSDSSILSVTGWKDEFLDLFGRPLTLELVSAELDPQTGSARPTIKAKAHKVDEEGDDVTYKAEFKVPSSFGNVGAVYVENRHDLEIYIKDIVLLGQLFPNDKLNVTCNSWVQSNDDDPKRVFFANKSYLPSNTPDGLKQLREDELVSLRGNGLDERKESDRIYDYDVYNDLGDPDKSSELQRPILGGQQFPYPRRCRTGRERCKNDSLSESKPTANNSPYVPRDEGFSKIKNTVFNGRKYYAALHSLLPNLKGTLEKSDEGFTHFPAIDALFKDGVQLQPLHGGGISSILPSLFRTVDEITEEVLCFDVPRTMERDNFFWFRDEEFARQTLAGVNPCCLQLVTEWPLKSKLDPEIYGPAESAISKELIEKEIKGYCTLDQAIQQKKLFLLDYHDLLLPYVEKVRELKGTTLYGSRTLFFLTDSGSLRPLAIELTRPPMDGKEQWREVFAPTWYSTGIWLWRLAKAHVLAHDSGYHQLITHWLRTHCATEPYVIATNRQLSVLHPIYKLLDPHFRFTLEINAFARQSLINANGIIESTFSPGKYSFELSSIAYDKLWQFDLEALPNDLINRGMAVEDPNAPHGLKLTIEDYPYANDGLLIWDAIKTWITDYVNHYYPDPALVESDGELQEWWTEIRTVGHADKKDEPWWPVLKTPADLIGILTTIVWVTSGHHAAVNFGQYDFSGYFPSRPTIARTNVPTEEKYDEEKWEKFLEKPGVALLNCFPSPLQATTVLIVLSVLSDHSPDEQYMGEYMETAWGDNPVIKAAFERFSGKLKEIEGIIDAKNTDRSLHNRNGAGIMPYELLKPSSPAGVTSRGVPYSISI</sequence>
<accession>A0AAD7LPC8</accession>
<evidence type="ECO:0000256" key="3">
    <source>
        <dbReference type="ARBA" id="ARBA00004496"/>
    </source>
</evidence>
<keyword evidence="6 20" id="KW-0444">Lipid biosynthesis</keyword>
<dbReference type="Proteomes" id="UP001163823">
    <property type="component" value="Chromosome 7"/>
</dbReference>
<evidence type="ECO:0000256" key="13">
    <source>
        <dbReference type="ARBA" id="ARBA00022964"/>
    </source>
</evidence>
<gene>
    <name evidence="24" type="ORF">O6P43_016962</name>
</gene>
<dbReference type="KEGG" id="qsa:O6P43_016962"/>
<comment type="function">
    <text evidence="20">Plant lipoxygenase may be involved in a number of diverse aspects of plant physiology including growth and development, pest resistance, and senescence or responses to wounding.</text>
</comment>
<reference evidence="24" key="1">
    <citation type="journal article" date="2023" name="Science">
        <title>Elucidation of the pathway for biosynthesis of saponin adjuvants from the soapbark tree.</title>
        <authorList>
            <person name="Reed J."/>
            <person name="Orme A."/>
            <person name="El-Demerdash A."/>
            <person name="Owen C."/>
            <person name="Martin L.B.B."/>
            <person name="Misra R.C."/>
            <person name="Kikuchi S."/>
            <person name="Rejzek M."/>
            <person name="Martin A.C."/>
            <person name="Harkess A."/>
            <person name="Leebens-Mack J."/>
            <person name="Louveau T."/>
            <person name="Stephenson M.J."/>
            <person name="Osbourn A."/>
        </authorList>
    </citation>
    <scope>NUCLEOTIDE SEQUENCE</scope>
    <source>
        <strain evidence="24">S10</strain>
    </source>
</reference>
<evidence type="ECO:0000256" key="20">
    <source>
        <dbReference type="RuleBase" id="RU003975"/>
    </source>
</evidence>
<dbReference type="InterPro" id="IPR000907">
    <property type="entry name" value="LipOase"/>
</dbReference>
<dbReference type="AlphaFoldDB" id="A0AAD7LPC8"/>
<evidence type="ECO:0000256" key="15">
    <source>
        <dbReference type="ARBA" id="ARBA00023004"/>
    </source>
</evidence>
<dbReference type="SUPFAM" id="SSF48484">
    <property type="entry name" value="Lipoxigenase"/>
    <property type="match status" value="1"/>
</dbReference>
<keyword evidence="5" id="KW-0963">Cytoplasm</keyword>
<protein>
    <recommendedName>
        <fullName evidence="20">Lipoxygenase</fullName>
        <ecNumber evidence="20">1.13.11.-</ecNumber>
    </recommendedName>
</protein>
<dbReference type="EMBL" id="JARAOO010000007">
    <property type="protein sequence ID" value="KAJ7961637.1"/>
    <property type="molecule type" value="Genomic_DNA"/>
</dbReference>
<keyword evidence="12" id="KW-0809">Transit peptide</keyword>
<comment type="caution">
    <text evidence="18">Lacks conserved residue(s) required for the propagation of feature annotation.</text>
</comment>
<evidence type="ECO:0000256" key="18">
    <source>
        <dbReference type="PROSITE-ProRule" id="PRU00152"/>
    </source>
</evidence>
<evidence type="ECO:0000256" key="9">
    <source>
        <dbReference type="ARBA" id="ARBA00022723"/>
    </source>
</evidence>
<feature type="compositionally biased region" description="Basic and acidic residues" evidence="21">
    <location>
        <begin position="280"/>
        <end position="291"/>
    </location>
</feature>
<dbReference type="GO" id="GO:0034440">
    <property type="term" value="P:lipid oxidation"/>
    <property type="evidence" value="ECO:0007669"/>
    <property type="project" value="InterPro"/>
</dbReference>
<evidence type="ECO:0000256" key="6">
    <source>
        <dbReference type="ARBA" id="ARBA00022516"/>
    </source>
</evidence>
<evidence type="ECO:0000256" key="7">
    <source>
        <dbReference type="ARBA" id="ARBA00022528"/>
    </source>
</evidence>
<dbReference type="PANTHER" id="PTHR11771">
    <property type="entry name" value="LIPOXYGENASE"/>
    <property type="match status" value="1"/>
</dbReference>
<evidence type="ECO:0000256" key="16">
    <source>
        <dbReference type="ARBA" id="ARBA00023098"/>
    </source>
</evidence>
<comment type="pathway">
    <text evidence="20">Lipid metabolism; oxylipin biosynthesis.</text>
</comment>
<evidence type="ECO:0000256" key="2">
    <source>
        <dbReference type="ARBA" id="ARBA00004229"/>
    </source>
</evidence>
<dbReference type="FunFam" id="1.20.245.10:FF:000002">
    <property type="entry name" value="Lipoxygenase"/>
    <property type="match status" value="1"/>
</dbReference>
<dbReference type="GO" id="GO:0046872">
    <property type="term" value="F:metal ion binding"/>
    <property type="evidence" value="ECO:0007669"/>
    <property type="project" value="UniProtKB-UniRule"/>
</dbReference>
<evidence type="ECO:0000256" key="17">
    <source>
        <dbReference type="ARBA" id="ARBA00023160"/>
    </source>
</evidence>
<dbReference type="InterPro" id="IPR020834">
    <property type="entry name" value="LipOase_CS"/>
</dbReference>
<keyword evidence="11" id="KW-0276">Fatty acid metabolism</keyword>
<keyword evidence="8" id="KW-0934">Plastid</keyword>
<dbReference type="FunFam" id="3.10.450.60:FF:000005">
    <property type="entry name" value="Lipoxygenase"/>
    <property type="match status" value="1"/>
</dbReference>
<keyword evidence="9 19" id="KW-0479">Metal-binding</keyword>
<evidence type="ECO:0000256" key="11">
    <source>
        <dbReference type="ARBA" id="ARBA00022832"/>
    </source>
</evidence>
<dbReference type="Gene3D" id="1.20.245.10">
    <property type="entry name" value="Lipoxygenase-1, Domain 5"/>
    <property type="match status" value="1"/>
</dbReference>
<dbReference type="InterPro" id="IPR001246">
    <property type="entry name" value="LipOase_plant"/>
</dbReference>
<dbReference type="InterPro" id="IPR036392">
    <property type="entry name" value="PLAT/LH2_dom_sf"/>
</dbReference>
<evidence type="ECO:0000259" key="22">
    <source>
        <dbReference type="PROSITE" id="PS50095"/>
    </source>
</evidence>
<feature type="domain" description="PLAT" evidence="22">
    <location>
        <begin position="84"/>
        <end position="207"/>
    </location>
</feature>